<dbReference type="AlphaFoldDB" id="L1JIX0"/>
<dbReference type="EMBL" id="JH992985">
    <property type="protein sequence ID" value="EKX48436.1"/>
    <property type="molecule type" value="Genomic_DNA"/>
</dbReference>
<gene>
    <name evidence="4" type="ORF">GUITHDRAFT_105584</name>
</gene>
<evidence type="ECO:0000313" key="4">
    <source>
        <dbReference type="EMBL" id="EKX48436.1"/>
    </source>
</evidence>
<dbReference type="PANTHER" id="PTHR10796">
    <property type="entry name" value="PATCHED-RELATED"/>
    <property type="match status" value="1"/>
</dbReference>
<dbReference type="GO" id="GO:0016020">
    <property type="term" value="C:membrane"/>
    <property type="evidence" value="ECO:0007669"/>
    <property type="project" value="TreeGrafter"/>
</dbReference>
<keyword evidence="6" id="KW-1185">Reference proteome</keyword>
<dbReference type="InterPro" id="IPR000731">
    <property type="entry name" value="SSD"/>
</dbReference>
<evidence type="ECO:0000256" key="1">
    <source>
        <dbReference type="ARBA" id="ARBA00005585"/>
    </source>
</evidence>
<dbReference type="PANTHER" id="PTHR10796:SF92">
    <property type="entry name" value="PATCHED-RELATED, ISOFORM A"/>
    <property type="match status" value="1"/>
</dbReference>
<feature type="transmembrane region" description="Helical" evidence="2">
    <location>
        <begin position="496"/>
        <end position="515"/>
    </location>
</feature>
<dbReference type="PROSITE" id="PS50156">
    <property type="entry name" value="SSD"/>
    <property type="match status" value="1"/>
</dbReference>
<reference evidence="5" key="3">
    <citation type="submission" date="2016-03" db="UniProtKB">
        <authorList>
            <consortium name="EnsemblProtists"/>
        </authorList>
    </citation>
    <scope>IDENTIFICATION</scope>
</reference>
<organism evidence="4">
    <name type="scientific">Guillardia theta (strain CCMP2712)</name>
    <name type="common">Cryptophyte</name>
    <dbReference type="NCBI Taxonomy" id="905079"/>
    <lineage>
        <taxon>Eukaryota</taxon>
        <taxon>Cryptophyceae</taxon>
        <taxon>Pyrenomonadales</taxon>
        <taxon>Geminigeraceae</taxon>
        <taxon>Guillardia</taxon>
    </lineage>
</organism>
<feature type="transmembrane region" description="Helical" evidence="2">
    <location>
        <begin position="50"/>
        <end position="73"/>
    </location>
</feature>
<reference evidence="6" key="2">
    <citation type="submission" date="2012-11" db="EMBL/GenBank/DDBJ databases">
        <authorList>
            <person name="Kuo A."/>
            <person name="Curtis B.A."/>
            <person name="Tanifuji G."/>
            <person name="Burki F."/>
            <person name="Gruber A."/>
            <person name="Irimia M."/>
            <person name="Maruyama S."/>
            <person name="Arias M.C."/>
            <person name="Ball S.G."/>
            <person name="Gile G.H."/>
            <person name="Hirakawa Y."/>
            <person name="Hopkins J.F."/>
            <person name="Rensing S.A."/>
            <person name="Schmutz J."/>
            <person name="Symeonidi A."/>
            <person name="Elias M."/>
            <person name="Eveleigh R.J."/>
            <person name="Herman E.K."/>
            <person name="Klute M.J."/>
            <person name="Nakayama T."/>
            <person name="Obornik M."/>
            <person name="Reyes-Prieto A."/>
            <person name="Armbrust E.V."/>
            <person name="Aves S.J."/>
            <person name="Beiko R.G."/>
            <person name="Coutinho P."/>
            <person name="Dacks J.B."/>
            <person name="Durnford D.G."/>
            <person name="Fast N.M."/>
            <person name="Green B.R."/>
            <person name="Grisdale C."/>
            <person name="Hempe F."/>
            <person name="Henrissat B."/>
            <person name="Hoppner M.P."/>
            <person name="Ishida K.-I."/>
            <person name="Kim E."/>
            <person name="Koreny L."/>
            <person name="Kroth P.G."/>
            <person name="Liu Y."/>
            <person name="Malik S.-B."/>
            <person name="Maier U.G."/>
            <person name="McRose D."/>
            <person name="Mock T."/>
            <person name="Neilson J.A."/>
            <person name="Onodera N.T."/>
            <person name="Poole A.M."/>
            <person name="Pritham E.J."/>
            <person name="Richards T.A."/>
            <person name="Rocap G."/>
            <person name="Roy S.W."/>
            <person name="Sarai C."/>
            <person name="Schaack S."/>
            <person name="Shirato S."/>
            <person name="Slamovits C.H."/>
            <person name="Spencer D.F."/>
            <person name="Suzuki S."/>
            <person name="Worden A.Z."/>
            <person name="Zauner S."/>
            <person name="Barry K."/>
            <person name="Bell C."/>
            <person name="Bharti A.K."/>
            <person name="Crow J.A."/>
            <person name="Grimwood J."/>
            <person name="Kramer R."/>
            <person name="Lindquist E."/>
            <person name="Lucas S."/>
            <person name="Salamov A."/>
            <person name="McFadden G.I."/>
            <person name="Lane C.E."/>
            <person name="Keeling P.J."/>
            <person name="Gray M.W."/>
            <person name="Grigoriev I.V."/>
            <person name="Archibald J.M."/>
        </authorList>
    </citation>
    <scope>NUCLEOTIDE SEQUENCE</scope>
    <source>
        <strain evidence="6">CCMP2712</strain>
    </source>
</reference>
<dbReference type="SUPFAM" id="SSF82866">
    <property type="entry name" value="Multidrug efflux transporter AcrB transmembrane domain"/>
    <property type="match status" value="2"/>
</dbReference>
<dbReference type="Pfam" id="PF12349">
    <property type="entry name" value="Sterol-sensing"/>
    <property type="match status" value="1"/>
</dbReference>
<dbReference type="PaxDb" id="55529-EKX48436"/>
<keyword evidence="2" id="KW-0812">Transmembrane</keyword>
<comment type="similarity">
    <text evidence="1">Belongs to the patched family.</text>
</comment>
<feature type="domain" description="SSD" evidence="3">
    <location>
        <begin position="1"/>
        <end position="87"/>
    </location>
</feature>
<evidence type="ECO:0000256" key="2">
    <source>
        <dbReference type="SAM" id="Phobius"/>
    </source>
</evidence>
<keyword evidence="2" id="KW-1133">Transmembrane helix</keyword>
<feature type="transmembrane region" description="Helical" evidence="2">
    <location>
        <begin position="165"/>
        <end position="189"/>
    </location>
</feature>
<feature type="transmembrane region" description="Helical" evidence="2">
    <location>
        <begin position="521"/>
        <end position="551"/>
    </location>
</feature>
<dbReference type="InterPro" id="IPR053958">
    <property type="entry name" value="HMGCR/SNAP/NPC1-like_SSD"/>
</dbReference>
<dbReference type="OMA" id="RPPDYHE"/>
<keyword evidence="2" id="KW-0472">Membrane</keyword>
<dbReference type="KEGG" id="gtt:GUITHDRAFT_105584"/>
<sequence length="594" mass="65228">MAFTFIVMHSFMDKVASKASLSFAACGAIGLAIGSSFGLMGYCQVKFNPVVSFVTFLLLGLGVDDSFVLVQAYHYTSSRSRLQESLSFSHLLLFFGAFMALDAHREYLQVPWYWSMIGKGFLWPKMYSSEETPSKNNYITDQGHCRTQPETQLLKRLGRAYGEMLLHPLVSACVLVLFAGYIAVAVFGASKVGTGLDVRNLAASDSYWTIFVTERFRLFNDYGPLYLIAFPAAVIDVSKPGERTKLMGVAREIEQDSCFLQVPQGLWLRDFQAFVRTTGADETLLEGEAFYDSLSVWLAGTGKVYLKDIMVTFKEGKVVSIESFRMRFRQIPGTTTSGDKLGVPCMKQVRRILDQSYPPNKDIRPLTIDDRDVFVYWEGSAIIVEQTVLNLIYAAAACFVVTVFIIPHPILCFIAMIVVAMILVGTLASMSLISNMNIETISMIDLVLGIGFSIDNVAHYVHAFMSSQAMAYGEEGQLQRAASRKAKVAIDALERIGLPILAGDLSTMIALLALLGSKSRIFFSFFCILFAVLLLGCLHAIVLLPVVLGYFGPLITASHDEATPPAMSQLNVTVVSVDSNADGRGSGSLAEQGD</sequence>
<evidence type="ECO:0000313" key="5">
    <source>
        <dbReference type="EnsemblProtists" id="EKX48436"/>
    </source>
</evidence>
<dbReference type="EnsemblProtists" id="EKX48436">
    <property type="protein sequence ID" value="EKX48436"/>
    <property type="gene ID" value="GUITHDRAFT_105584"/>
</dbReference>
<protein>
    <recommendedName>
        <fullName evidence="3">SSD domain-containing protein</fullName>
    </recommendedName>
</protein>
<accession>L1JIX0</accession>
<dbReference type="Proteomes" id="UP000011087">
    <property type="component" value="Unassembled WGS sequence"/>
</dbReference>
<feature type="transmembrane region" description="Helical" evidence="2">
    <location>
        <begin position="413"/>
        <end position="433"/>
    </location>
</feature>
<evidence type="ECO:0000313" key="6">
    <source>
        <dbReference type="Proteomes" id="UP000011087"/>
    </source>
</evidence>
<dbReference type="InterPro" id="IPR051697">
    <property type="entry name" value="Patched_domain-protein"/>
</dbReference>
<dbReference type="RefSeq" id="XP_005835416.1">
    <property type="nucleotide sequence ID" value="XM_005835359.1"/>
</dbReference>
<dbReference type="eggNOG" id="KOG1934">
    <property type="taxonomic scope" value="Eukaryota"/>
</dbReference>
<dbReference type="Gene3D" id="1.20.1640.10">
    <property type="entry name" value="Multidrug efflux transporter AcrB transmembrane domain"/>
    <property type="match status" value="2"/>
</dbReference>
<dbReference type="GeneID" id="17305165"/>
<dbReference type="HOGENOM" id="CLU_002359_4_1_1"/>
<dbReference type="OrthoDB" id="6510177at2759"/>
<feature type="transmembrane region" description="Helical" evidence="2">
    <location>
        <begin position="388"/>
        <end position="407"/>
    </location>
</feature>
<reference evidence="4 6" key="1">
    <citation type="journal article" date="2012" name="Nature">
        <title>Algal genomes reveal evolutionary mosaicism and the fate of nucleomorphs.</title>
        <authorList>
            <consortium name="DOE Joint Genome Institute"/>
            <person name="Curtis B.A."/>
            <person name="Tanifuji G."/>
            <person name="Burki F."/>
            <person name="Gruber A."/>
            <person name="Irimia M."/>
            <person name="Maruyama S."/>
            <person name="Arias M.C."/>
            <person name="Ball S.G."/>
            <person name="Gile G.H."/>
            <person name="Hirakawa Y."/>
            <person name="Hopkins J.F."/>
            <person name="Kuo A."/>
            <person name="Rensing S.A."/>
            <person name="Schmutz J."/>
            <person name="Symeonidi A."/>
            <person name="Elias M."/>
            <person name="Eveleigh R.J."/>
            <person name="Herman E.K."/>
            <person name="Klute M.J."/>
            <person name="Nakayama T."/>
            <person name="Obornik M."/>
            <person name="Reyes-Prieto A."/>
            <person name="Armbrust E.V."/>
            <person name="Aves S.J."/>
            <person name="Beiko R.G."/>
            <person name="Coutinho P."/>
            <person name="Dacks J.B."/>
            <person name="Durnford D.G."/>
            <person name="Fast N.M."/>
            <person name="Green B.R."/>
            <person name="Grisdale C.J."/>
            <person name="Hempel F."/>
            <person name="Henrissat B."/>
            <person name="Hoppner M.P."/>
            <person name="Ishida K."/>
            <person name="Kim E."/>
            <person name="Koreny L."/>
            <person name="Kroth P.G."/>
            <person name="Liu Y."/>
            <person name="Malik S.B."/>
            <person name="Maier U.G."/>
            <person name="McRose D."/>
            <person name="Mock T."/>
            <person name="Neilson J.A."/>
            <person name="Onodera N.T."/>
            <person name="Poole A.M."/>
            <person name="Pritham E.J."/>
            <person name="Richards T.A."/>
            <person name="Rocap G."/>
            <person name="Roy S.W."/>
            <person name="Sarai C."/>
            <person name="Schaack S."/>
            <person name="Shirato S."/>
            <person name="Slamovits C.H."/>
            <person name="Spencer D.F."/>
            <person name="Suzuki S."/>
            <person name="Worden A.Z."/>
            <person name="Zauner S."/>
            <person name="Barry K."/>
            <person name="Bell C."/>
            <person name="Bharti A.K."/>
            <person name="Crow J.A."/>
            <person name="Grimwood J."/>
            <person name="Kramer R."/>
            <person name="Lindquist E."/>
            <person name="Lucas S."/>
            <person name="Salamov A."/>
            <person name="McFadden G.I."/>
            <person name="Lane C.E."/>
            <person name="Keeling P.J."/>
            <person name="Gray M.W."/>
            <person name="Grigoriev I.V."/>
            <person name="Archibald J.M."/>
        </authorList>
    </citation>
    <scope>NUCLEOTIDE SEQUENCE</scope>
    <source>
        <strain evidence="4 6">CCMP2712</strain>
    </source>
</reference>
<evidence type="ECO:0000259" key="3">
    <source>
        <dbReference type="PROSITE" id="PS50156"/>
    </source>
</evidence>
<name>L1JIX0_GUITC</name>
<proteinExistence type="inferred from homology"/>
<feature type="transmembrane region" description="Helical" evidence="2">
    <location>
        <begin position="85"/>
        <end position="104"/>
    </location>
</feature>